<proteinExistence type="predicted"/>
<dbReference type="Pfam" id="PF00271">
    <property type="entry name" value="Helicase_C"/>
    <property type="match status" value="1"/>
</dbReference>
<feature type="region of interest" description="Disordered" evidence="7">
    <location>
        <begin position="521"/>
        <end position="629"/>
    </location>
</feature>
<dbReference type="EC" id="3.6.4.13" evidence="1"/>
<dbReference type="PROSITE" id="PS51194">
    <property type="entry name" value="HELICASE_CTER"/>
    <property type="match status" value="1"/>
</dbReference>
<keyword evidence="5 11" id="KW-0347">Helicase</keyword>
<dbReference type="InterPro" id="IPR012677">
    <property type="entry name" value="Nucleotide-bd_a/b_plait_sf"/>
</dbReference>
<dbReference type="PROSITE" id="PS51195">
    <property type="entry name" value="Q_MOTIF"/>
    <property type="match status" value="1"/>
</dbReference>
<keyword evidence="3" id="KW-0547">Nucleotide-binding</keyword>
<evidence type="ECO:0000256" key="5">
    <source>
        <dbReference type="ARBA" id="ARBA00022806"/>
    </source>
</evidence>
<dbReference type="PANTHER" id="PTHR47963">
    <property type="entry name" value="DEAD-BOX ATP-DEPENDENT RNA HELICASE 47, MITOCHONDRIAL"/>
    <property type="match status" value="1"/>
</dbReference>
<evidence type="ECO:0000313" key="11">
    <source>
        <dbReference type="EMBL" id="MPM10253.1"/>
    </source>
</evidence>
<dbReference type="InterPro" id="IPR001650">
    <property type="entry name" value="Helicase_C-like"/>
</dbReference>
<keyword evidence="6" id="KW-0067">ATP-binding</keyword>
<dbReference type="Pfam" id="PF00270">
    <property type="entry name" value="DEAD"/>
    <property type="match status" value="1"/>
</dbReference>
<sequence length="629" mass="70908">MSELTSFADLGLSAQTIAAIASKGFEEPTKIQAACIPLLLKDQVDVIGQAQTGTGKTAAFSLPILEIVDPSLYQVQALILAPTRELAVQTAEEISSLKGDRRLEIAAVYGGASMELQLRKLRRGTHVVVGTPGRILDHLRRGSLNLEHLKFVVLDEADEMLDMGFIDDIEEVLKQTPAEKRMLCFSATMPVPIQRLAERFMHEPQLVKIQQDTNTSNLTDQIYIEVRESDKLEALTRIIDMEESFYGIVFCRTKVQCDEIGRKLMDRGYDAEPLHGDLSQKQRESILHKMRERSISIIVATDVAARGIDISDLTHVINFSLPEDPDAYIHRVGRTGRAGKTGIAITFVAPREFKRFSFIKKVSKTDIRRESVPEASQIIQIKRARILSQLTALEEHTGEDSPFLPIAAQLLEGKDPELVVSALLDHFYKDELDASKYQQISQGRNERRGEGMYSEESGITRLFIARGRKDGLDKRMLIDYLIEQVGAEDRDIQDVSVRDDFSFVSAPLQVAERILQTFSAQSPEGKPLITRAKPDNPNGKNLSGRTRGERYEERPYSPERRGSSSYRGRREREDYQPYGRDSYGDESSYQRPAPAFEDRPARSHGKYSTSKVKKGSFPKKTSSRKRYHD</sequence>
<feature type="compositionally biased region" description="Basic and acidic residues" evidence="7">
    <location>
        <begin position="546"/>
        <end position="575"/>
    </location>
</feature>
<protein>
    <recommendedName>
        <fullName evidence="1">RNA helicase</fullName>
        <ecNumber evidence="1">3.6.4.13</ecNumber>
    </recommendedName>
</protein>
<dbReference type="InterPro" id="IPR011545">
    <property type="entry name" value="DEAD/DEAH_box_helicase_dom"/>
</dbReference>
<organism evidence="11">
    <name type="scientific">bioreactor metagenome</name>
    <dbReference type="NCBI Taxonomy" id="1076179"/>
    <lineage>
        <taxon>unclassified sequences</taxon>
        <taxon>metagenomes</taxon>
        <taxon>ecological metagenomes</taxon>
    </lineage>
</organism>
<keyword evidence="2" id="KW-0963">Cytoplasm</keyword>
<reference evidence="11" key="1">
    <citation type="submission" date="2019-08" db="EMBL/GenBank/DDBJ databases">
        <authorList>
            <person name="Kucharzyk K."/>
            <person name="Murdoch R.W."/>
            <person name="Higgins S."/>
            <person name="Loffler F."/>
        </authorList>
    </citation>
    <scope>NUCLEOTIDE SEQUENCE</scope>
</reference>
<dbReference type="InterPro" id="IPR014014">
    <property type="entry name" value="RNA_helicase_DEAD_Q_motif"/>
</dbReference>
<accession>A0A644X7J3</accession>
<dbReference type="InterPro" id="IPR050547">
    <property type="entry name" value="DEAD_box_RNA_helicases"/>
</dbReference>
<dbReference type="PROSITE" id="PS51192">
    <property type="entry name" value="HELICASE_ATP_BIND_1"/>
    <property type="match status" value="1"/>
</dbReference>
<dbReference type="CDD" id="cd00268">
    <property type="entry name" value="DEADc"/>
    <property type="match status" value="1"/>
</dbReference>
<comment type="caution">
    <text evidence="11">The sequence shown here is derived from an EMBL/GenBank/DDBJ whole genome shotgun (WGS) entry which is preliminary data.</text>
</comment>
<dbReference type="CDD" id="cd18787">
    <property type="entry name" value="SF2_C_DEAD"/>
    <property type="match status" value="1"/>
</dbReference>
<evidence type="ECO:0000256" key="3">
    <source>
        <dbReference type="ARBA" id="ARBA00022741"/>
    </source>
</evidence>
<dbReference type="GO" id="GO:0005524">
    <property type="term" value="F:ATP binding"/>
    <property type="evidence" value="ECO:0007669"/>
    <property type="project" value="UniProtKB-KW"/>
</dbReference>
<dbReference type="InterPro" id="IPR000629">
    <property type="entry name" value="RNA-helicase_DEAD-box_CS"/>
</dbReference>
<evidence type="ECO:0000259" key="9">
    <source>
        <dbReference type="PROSITE" id="PS51194"/>
    </source>
</evidence>
<name>A0A644X7J3_9ZZZZ</name>
<feature type="domain" description="DEAD-box RNA helicase Q" evidence="10">
    <location>
        <begin position="5"/>
        <end position="33"/>
    </location>
</feature>
<dbReference type="GO" id="GO:0016787">
    <property type="term" value="F:hydrolase activity"/>
    <property type="evidence" value="ECO:0007669"/>
    <property type="project" value="UniProtKB-KW"/>
</dbReference>
<evidence type="ECO:0000259" key="10">
    <source>
        <dbReference type="PROSITE" id="PS51195"/>
    </source>
</evidence>
<dbReference type="PROSITE" id="PS00039">
    <property type="entry name" value="DEAD_ATP_HELICASE"/>
    <property type="match status" value="1"/>
</dbReference>
<dbReference type="InterPro" id="IPR027417">
    <property type="entry name" value="P-loop_NTPase"/>
</dbReference>
<evidence type="ECO:0000256" key="6">
    <source>
        <dbReference type="ARBA" id="ARBA00022840"/>
    </source>
</evidence>
<feature type="domain" description="Helicase ATP-binding" evidence="8">
    <location>
        <begin position="37"/>
        <end position="207"/>
    </location>
</feature>
<dbReference type="SMART" id="SM00487">
    <property type="entry name" value="DEXDc"/>
    <property type="match status" value="1"/>
</dbReference>
<keyword evidence="4 11" id="KW-0378">Hydrolase</keyword>
<dbReference type="InterPro" id="IPR044742">
    <property type="entry name" value="DEAD/DEAH_RhlB"/>
</dbReference>
<evidence type="ECO:0000256" key="1">
    <source>
        <dbReference type="ARBA" id="ARBA00012552"/>
    </source>
</evidence>
<dbReference type="EMBL" id="VSSQ01001670">
    <property type="protein sequence ID" value="MPM10253.1"/>
    <property type="molecule type" value="Genomic_DNA"/>
</dbReference>
<dbReference type="FunFam" id="3.40.50.300:FF:000108">
    <property type="entry name" value="ATP-dependent RNA helicase RhlE"/>
    <property type="match status" value="1"/>
</dbReference>
<dbReference type="Pfam" id="PF03880">
    <property type="entry name" value="DbpA"/>
    <property type="match status" value="1"/>
</dbReference>
<feature type="domain" description="Helicase C-terminal" evidence="9">
    <location>
        <begin position="218"/>
        <end position="380"/>
    </location>
</feature>
<dbReference type="PANTHER" id="PTHR47963:SF8">
    <property type="entry name" value="ATP-DEPENDENT RNA HELICASE DEAD"/>
    <property type="match status" value="1"/>
</dbReference>
<dbReference type="CDD" id="cd12252">
    <property type="entry name" value="RRM_DbpA"/>
    <property type="match status" value="1"/>
</dbReference>
<dbReference type="SMART" id="SM00490">
    <property type="entry name" value="HELICc"/>
    <property type="match status" value="1"/>
</dbReference>
<evidence type="ECO:0000256" key="7">
    <source>
        <dbReference type="SAM" id="MobiDB-lite"/>
    </source>
</evidence>
<dbReference type="InterPro" id="IPR014001">
    <property type="entry name" value="Helicase_ATP-bd"/>
</dbReference>
<dbReference type="GO" id="GO:0003723">
    <property type="term" value="F:RNA binding"/>
    <property type="evidence" value="ECO:0007669"/>
    <property type="project" value="TreeGrafter"/>
</dbReference>
<dbReference type="AlphaFoldDB" id="A0A644X7J3"/>
<dbReference type="SUPFAM" id="SSF52540">
    <property type="entry name" value="P-loop containing nucleoside triphosphate hydrolases"/>
    <property type="match status" value="1"/>
</dbReference>
<dbReference type="Gene3D" id="3.40.50.300">
    <property type="entry name" value="P-loop containing nucleotide triphosphate hydrolases"/>
    <property type="match status" value="2"/>
</dbReference>
<dbReference type="Gene3D" id="3.30.70.330">
    <property type="match status" value="1"/>
</dbReference>
<feature type="compositionally biased region" description="Basic residues" evidence="7">
    <location>
        <begin position="611"/>
        <end position="629"/>
    </location>
</feature>
<dbReference type="GO" id="GO:0003724">
    <property type="term" value="F:RNA helicase activity"/>
    <property type="evidence" value="ECO:0007669"/>
    <property type="project" value="UniProtKB-EC"/>
</dbReference>
<evidence type="ECO:0000256" key="2">
    <source>
        <dbReference type="ARBA" id="ARBA00022490"/>
    </source>
</evidence>
<evidence type="ECO:0000259" key="8">
    <source>
        <dbReference type="PROSITE" id="PS51192"/>
    </source>
</evidence>
<gene>
    <name evidence="11" type="primary">cshA_13</name>
    <name evidence="11" type="ORF">SDC9_56581</name>
</gene>
<dbReference type="InterPro" id="IPR005580">
    <property type="entry name" value="DbpA/CsdA_RNA-bd_dom"/>
</dbReference>
<evidence type="ECO:0000256" key="4">
    <source>
        <dbReference type="ARBA" id="ARBA00022801"/>
    </source>
</evidence>